<feature type="domain" description="Thymidylate kinase-like" evidence="13">
    <location>
        <begin position="6"/>
        <end position="195"/>
    </location>
</feature>
<evidence type="ECO:0000256" key="1">
    <source>
        <dbReference type="ARBA" id="ARBA00009776"/>
    </source>
</evidence>
<evidence type="ECO:0000256" key="3">
    <source>
        <dbReference type="ARBA" id="ARBA00017144"/>
    </source>
</evidence>
<dbReference type="Proteomes" id="UP000279470">
    <property type="component" value="Unassembled WGS sequence"/>
</dbReference>
<dbReference type="Gene3D" id="3.40.50.300">
    <property type="entry name" value="P-loop containing nucleotide triphosphate hydrolases"/>
    <property type="match status" value="1"/>
</dbReference>
<dbReference type="OrthoDB" id="9774907at2"/>
<evidence type="ECO:0000256" key="7">
    <source>
        <dbReference type="ARBA" id="ARBA00022777"/>
    </source>
</evidence>
<accession>A0A3R9ZI17</accession>
<comment type="caution">
    <text evidence="14">The sequence shown here is derived from an EMBL/GenBank/DDBJ whole genome shotgun (WGS) entry which is preliminary data.</text>
</comment>
<dbReference type="RefSeq" id="WP_126044687.1">
    <property type="nucleotide sequence ID" value="NZ_RXFM01000033.1"/>
</dbReference>
<dbReference type="AlphaFoldDB" id="A0A3R9ZI17"/>
<keyword evidence="4 12" id="KW-0808">Transferase</keyword>
<organism evidence="14 15">
    <name type="scientific">Candidatus Aquarickettsia rohweri</name>
    <dbReference type="NCBI Taxonomy" id="2602574"/>
    <lineage>
        <taxon>Bacteria</taxon>
        <taxon>Pseudomonadati</taxon>
        <taxon>Pseudomonadota</taxon>
        <taxon>Alphaproteobacteria</taxon>
        <taxon>Rickettsiales</taxon>
        <taxon>Candidatus Midichloriaceae</taxon>
        <taxon>Candidatus Aquarickettsia</taxon>
    </lineage>
</organism>
<keyword evidence="15" id="KW-1185">Reference proteome</keyword>
<evidence type="ECO:0000313" key="15">
    <source>
        <dbReference type="Proteomes" id="UP000279470"/>
    </source>
</evidence>
<evidence type="ECO:0000313" key="14">
    <source>
        <dbReference type="EMBL" id="RST67571.1"/>
    </source>
</evidence>
<gene>
    <name evidence="12 14" type="primary">tmk</name>
    <name evidence="14" type="ORF">EIC27_03100</name>
</gene>
<dbReference type="NCBIfam" id="TIGR00041">
    <property type="entry name" value="DTMP_kinase"/>
    <property type="match status" value="1"/>
</dbReference>
<comment type="function">
    <text evidence="11 12">Phosphorylation of dTMP to form dTDP in both de novo and salvage pathways of dTTP synthesis.</text>
</comment>
<evidence type="ECO:0000256" key="8">
    <source>
        <dbReference type="ARBA" id="ARBA00022840"/>
    </source>
</evidence>
<evidence type="ECO:0000256" key="10">
    <source>
        <dbReference type="ARBA" id="ARBA00048743"/>
    </source>
</evidence>
<keyword evidence="5 12" id="KW-0545">Nucleotide biosynthesis</keyword>
<comment type="caution">
    <text evidence="12">Lacks conserved residue(s) required for the propagation of feature annotation.</text>
</comment>
<dbReference type="GO" id="GO:0004798">
    <property type="term" value="F:dTMP kinase activity"/>
    <property type="evidence" value="ECO:0007669"/>
    <property type="project" value="UniProtKB-UniRule"/>
</dbReference>
<dbReference type="EMBL" id="RXFM01000033">
    <property type="protein sequence ID" value="RST67571.1"/>
    <property type="molecule type" value="Genomic_DNA"/>
</dbReference>
<evidence type="ECO:0000256" key="5">
    <source>
        <dbReference type="ARBA" id="ARBA00022727"/>
    </source>
</evidence>
<reference evidence="15" key="1">
    <citation type="submission" date="2018-11" db="EMBL/GenBank/DDBJ databases">
        <title>Phylogenetic, genomic, and biogeographic characterization of a novel and ubiquitous marine invertebrate-associated Rickettsiales parasite, Candidatus Marinoinvertebrata rohwerii, gen. nov., sp. nov.</title>
        <authorList>
            <person name="Klinges J.G."/>
            <person name="Rosales S.M."/>
            <person name="Mcminds R."/>
            <person name="Shaver E.C."/>
            <person name="Shantz A."/>
            <person name="Peters E.C."/>
            <person name="Burkepile D.E."/>
            <person name="Silliman B.R."/>
            <person name="Vega Thurber R.L."/>
        </authorList>
    </citation>
    <scope>NUCLEOTIDE SEQUENCE [LARGE SCALE GENOMIC DNA]</scope>
    <source>
        <strain evidence="15">a_cerv_44</strain>
    </source>
</reference>
<dbReference type="PROSITE" id="PS01331">
    <property type="entry name" value="THYMIDYLATE_KINASE"/>
    <property type="match status" value="1"/>
</dbReference>
<dbReference type="InterPro" id="IPR018094">
    <property type="entry name" value="Thymidylate_kinase"/>
</dbReference>
<name>A0A3R9ZI17_9RICK</name>
<evidence type="ECO:0000256" key="6">
    <source>
        <dbReference type="ARBA" id="ARBA00022741"/>
    </source>
</evidence>
<evidence type="ECO:0000256" key="9">
    <source>
        <dbReference type="ARBA" id="ARBA00029962"/>
    </source>
</evidence>
<dbReference type="GO" id="GO:0006235">
    <property type="term" value="P:dTTP biosynthetic process"/>
    <property type="evidence" value="ECO:0007669"/>
    <property type="project" value="UniProtKB-UniRule"/>
</dbReference>
<dbReference type="InterPro" id="IPR027417">
    <property type="entry name" value="P-loop_NTPase"/>
</dbReference>
<evidence type="ECO:0000256" key="2">
    <source>
        <dbReference type="ARBA" id="ARBA00012980"/>
    </source>
</evidence>
<proteinExistence type="inferred from homology"/>
<dbReference type="FunFam" id="3.40.50.300:FF:000225">
    <property type="entry name" value="Thymidylate kinase"/>
    <property type="match status" value="1"/>
</dbReference>
<keyword evidence="8 12" id="KW-0067">ATP-binding</keyword>
<dbReference type="GO" id="GO:0005829">
    <property type="term" value="C:cytosol"/>
    <property type="evidence" value="ECO:0007669"/>
    <property type="project" value="TreeGrafter"/>
</dbReference>
<keyword evidence="6 12" id="KW-0547">Nucleotide-binding</keyword>
<dbReference type="Pfam" id="PF02223">
    <property type="entry name" value="Thymidylate_kin"/>
    <property type="match status" value="1"/>
</dbReference>
<comment type="catalytic activity">
    <reaction evidence="10 12">
        <text>dTMP + ATP = dTDP + ADP</text>
        <dbReference type="Rhea" id="RHEA:13517"/>
        <dbReference type="ChEBI" id="CHEBI:30616"/>
        <dbReference type="ChEBI" id="CHEBI:58369"/>
        <dbReference type="ChEBI" id="CHEBI:63528"/>
        <dbReference type="ChEBI" id="CHEBI:456216"/>
        <dbReference type="EC" id="2.7.4.9"/>
    </reaction>
</comment>
<evidence type="ECO:0000256" key="4">
    <source>
        <dbReference type="ARBA" id="ARBA00022679"/>
    </source>
</evidence>
<dbReference type="PANTHER" id="PTHR10344:SF4">
    <property type="entry name" value="UMP-CMP KINASE 2, MITOCHONDRIAL"/>
    <property type="match status" value="1"/>
</dbReference>
<dbReference type="GO" id="GO:0005524">
    <property type="term" value="F:ATP binding"/>
    <property type="evidence" value="ECO:0007669"/>
    <property type="project" value="UniProtKB-UniRule"/>
</dbReference>
<evidence type="ECO:0000256" key="11">
    <source>
        <dbReference type="ARBA" id="ARBA00057735"/>
    </source>
</evidence>
<keyword evidence="7 12" id="KW-0418">Kinase</keyword>
<dbReference type="GO" id="GO:0006227">
    <property type="term" value="P:dUDP biosynthetic process"/>
    <property type="evidence" value="ECO:0007669"/>
    <property type="project" value="TreeGrafter"/>
</dbReference>
<evidence type="ECO:0000256" key="12">
    <source>
        <dbReference type="HAMAP-Rule" id="MF_00165"/>
    </source>
</evidence>
<dbReference type="CDD" id="cd01672">
    <property type="entry name" value="TMPK"/>
    <property type="match status" value="1"/>
</dbReference>
<dbReference type="InterPro" id="IPR039430">
    <property type="entry name" value="Thymidylate_kin-like_dom"/>
</dbReference>
<comment type="similarity">
    <text evidence="1 12">Belongs to the thymidylate kinase family.</text>
</comment>
<sequence length="205" mass="24065">MHFITFEGCDFSGKSTQIKLLQEYLEINNKKVCVTREPGGTILAEKIRELLLLRNEISDPLIEYLLISAARKDHVDNLIKTKLKEGYYVISDRFYDSSVCYQGYYKNLNTTTLNIIKELTINKFEPDLTFLIDISVDEILKRKNIKRAENNIYDNKNQEFYQKIKASYLEIANKNPHRIFVIDGNKKAKDISKQIIKIFTKKYYS</sequence>
<dbReference type="EC" id="2.7.4.9" evidence="2 12"/>
<dbReference type="HAMAP" id="MF_00165">
    <property type="entry name" value="Thymidylate_kinase"/>
    <property type="match status" value="1"/>
</dbReference>
<dbReference type="PANTHER" id="PTHR10344">
    <property type="entry name" value="THYMIDYLATE KINASE"/>
    <property type="match status" value="1"/>
</dbReference>
<dbReference type="SUPFAM" id="SSF52540">
    <property type="entry name" value="P-loop containing nucleoside triphosphate hydrolases"/>
    <property type="match status" value="1"/>
</dbReference>
<evidence type="ECO:0000259" key="13">
    <source>
        <dbReference type="Pfam" id="PF02223"/>
    </source>
</evidence>
<dbReference type="GO" id="GO:0006233">
    <property type="term" value="P:dTDP biosynthetic process"/>
    <property type="evidence" value="ECO:0007669"/>
    <property type="project" value="InterPro"/>
</dbReference>
<protein>
    <recommendedName>
        <fullName evidence="3 12">Thymidylate kinase</fullName>
        <ecNumber evidence="2 12">2.7.4.9</ecNumber>
    </recommendedName>
    <alternativeName>
        <fullName evidence="9 12">dTMP kinase</fullName>
    </alternativeName>
</protein>
<dbReference type="InterPro" id="IPR018095">
    <property type="entry name" value="Thymidylate_kin_CS"/>
</dbReference>